<dbReference type="InterPro" id="IPR019996">
    <property type="entry name" value="Salicylate_synthase"/>
</dbReference>
<dbReference type="GO" id="GO:0000162">
    <property type="term" value="P:L-tryptophan biosynthetic process"/>
    <property type="evidence" value="ECO:0007669"/>
    <property type="project" value="TreeGrafter"/>
</dbReference>
<dbReference type="Pfam" id="PF00425">
    <property type="entry name" value="Chorismate_bind"/>
    <property type="match status" value="1"/>
</dbReference>
<sequence>MYVLAPTQTSLNYPSTIKCTHTDNDDALEKVVSILRKHKDEDYYTYERGGIWYIGLGCQASLIVDAQGETATTVVDGKRDVSLINTTLSDIARKFIKEQQGRLVKVHGYVGFNYAAHIRGQPYKIGEWPLLSLMVPRTEVIIHGCSISINGHGNKATPSLSSLLSSQSTFDSPHPITIDNEKDKTAYSSLVAKAVTEIKDNKYTKVIVSRAVDLTEEVDMPATLLRGRQGNNPARSFSFSHAGFQATGFSPELVLSLSEGKVTTEPLAGTRSRFGTDEEIALRRQDLLSDPKEIVEHVVSVMAAIGELKKFCDEPSVIVEELMAVRDRGSVQHLGSRVSGRLADGKDGFDAFNVLFPAITASGIPKAPALDAIHRLENRPRELYSGAVLLIDGTDTFEGTLALRTVFQHGEKRWIQAGAGIIDQSTPERELMETCEKLASIGPYLVAKRVDSPMEEAGGHVEKVDTSVKRHDSPLEEDDIANEKAAKKCCLH</sequence>
<dbReference type="InterPro" id="IPR019999">
    <property type="entry name" value="Anth_synth_I-like"/>
</dbReference>
<dbReference type="PANTHER" id="PTHR11236">
    <property type="entry name" value="AMINOBENZOATE/ANTHRANILATE SYNTHASE"/>
    <property type="match status" value="1"/>
</dbReference>
<evidence type="ECO:0000256" key="4">
    <source>
        <dbReference type="ARBA" id="ARBA00023239"/>
    </source>
</evidence>
<accession>A0A8H7W2H0</accession>
<feature type="domain" description="Chorismate-utilising enzyme C-terminal" evidence="6">
    <location>
        <begin position="184"/>
        <end position="437"/>
    </location>
</feature>
<dbReference type="Proteomes" id="UP000664132">
    <property type="component" value="Unassembled WGS sequence"/>
</dbReference>
<evidence type="ECO:0000313" key="8">
    <source>
        <dbReference type="Proteomes" id="UP000664132"/>
    </source>
</evidence>
<dbReference type="GO" id="GO:0008909">
    <property type="term" value="F:isochorismate synthase activity"/>
    <property type="evidence" value="ECO:0007669"/>
    <property type="project" value="InterPro"/>
</dbReference>
<comment type="cofactor">
    <cofactor evidence="1">
        <name>Mg(2+)</name>
        <dbReference type="ChEBI" id="CHEBI:18420"/>
    </cofactor>
</comment>
<evidence type="ECO:0000256" key="3">
    <source>
        <dbReference type="ARBA" id="ARBA00022842"/>
    </source>
</evidence>
<dbReference type="AlphaFoldDB" id="A0A8H7W2H0"/>
<organism evidence="7 8">
    <name type="scientific">Cadophora malorum</name>
    <dbReference type="NCBI Taxonomy" id="108018"/>
    <lineage>
        <taxon>Eukaryota</taxon>
        <taxon>Fungi</taxon>
        <taxon>Dikarya</taxon>
        <taxon>Ascomycota</taxon>
        <taxon>Pezizomycotina</taxon>
        <taxon>Leotiomycetes</taxon>
        <taxon>Helotiales</taxon>
        <taxon>Ploettnerulaceae</taxon>
        <taxon>Cadophora</taxon>
    </lineage>
</organism>
<name>A0A8H7W2H0_9HELO</name>
<dbReference type="SUPFAM" id="SSF56322">
    <property type="entry name" value="ADC synthase"/>
    <property type="match status" value="1"/>
</dbReference>
<proteinExistence type="predicted"/>
<keyword evidence="8" id="KW-1185">Reference proteome</keyword>
<dbReference type="GO" id="GO:0046872">
    <property type="term" value="F:metal ion binding"/>
    <property type="evidence" value="ECO:0007669"/>
    <property type="project" value="UniProtKB-KW"/>
</dbReference>
<protein>
    <recommendedName>
        <fullName evidence="6">Chorismate-utilising enzyme C-terminal domain-containing protein</fullName>
    </recommendedName>
</protein>
<feature type="region of interest" description="Disordered" evidence="5">
    <location>
        <begin position="456"/>
        <end position="479"/>
    </location>
</feature>
<comment type="caution">
    <text evidence="7">The sequence shown here is derived from an EMBL/GenBank/DDBJ whole genome shotgun (WGS) entry which is preliminary data.</text>
</comment>
<keyword evidence="2" id="KW-0479">Metal-binding</keyword>
<evidence type="ECO:0000256" key="2">
    <source>
        <dbReference type="ARBA" id="ARBA00022723"/>
    </source>
</evidence>
<dbReference type="GO" id="GO:0016833">
    <property type="term" value="F:oxo-acid-lyase activity"/>
    <property type="evidence" value="ECO:0007669"/>
    <property type="project" value="InterPro"/>
</dbReference>
<dbReference type="OrthoDB" id="1865897at2759"/>
<dbReference type="InterPro" id="IPR005801">
    <property type="entry name" value="ADC_synthase"/>
</dbReference>
<evidence type="ECO:0000313" key="7">
    <source>
        <dbReference type="EMBL" id="KAG4414715.1"/>
    </source>
</evidence>
<keyword evidence="3" id="KW-0460">Magnesium</keyword>
<gene>
    <name evidence="7" type="ORF">IFR04_012149</name>
</gene>
<evidence type="ECO:0000256" key="5">
    <source>
        <dbReference type="SAM" id="MobiDB-lite"/>
    </source>
</evidence>
<evidence type="ECO:0000256" key="1">
    <source>
        <dbReference type="ARBA" id="ARBA00001946"/>
    </source>
</evidence>
<dbReference type="PANTHER" id="PTHR11236:SF48">
    <property type="entry name" value="ISOCHORISMATE SYNTHASE MENF"/>
    <property type="match status" value="1"/>
</dbReference>
<dbReference type="InterPro" id="IPR015890">
    <property type="entry name" value="Chorismate_C"/>
</dbReference>
<evidence type="ECO:0000259" key="6">
    <source>
        <dbReference type="Pfam" id="PF00425"/>
    </source>
</evidence>
<reference evidence="7" key="1">
    <citation type="submission" date="2021-02" db="EMBL/GenBank/DDBJ databases">
        <title>Genome sequence Cadophora malorum strain M34.</title>
        <authorList>
            <person name="Stefanovic E."/>
            <person name="Vu D."/>
            <person name="Scully C."/>
            <person name="Dijksterhuis J."/>
            <person name="Roader J."/>
            <person name="Houbraken J."/>
        </authorList>
    </citation>
    <scope>NUCLEOTIDE SEQUENCE</scope>
    <source>
        <strain evidence="7">M34</strain>
    </source>
</reference>
<dbReference type="NCBIfam" id="TIGR03494">
    <property type="entry name" value="salicyl_syn"/>
    <property type="match status" value="1"/>
</dbReference>
<feature type="compositionally biased region" description="Basic and acidic residues" evidence="5">
    <location>
        <begin position="456"/>
        <end position="474"/>
    </location>
</feature>
<dbReference type="Gene3D" id="3.60.120.10">
    <property type="entry name" value="Anthranilate synthase"/>
    <property type="match status" value="1"/>
</dbReference>
<dbReference type="EMBL" id="JAFJYH010000252">
    <property type="protein sequence ID" value="KAG4414715.1"/>
    <property type="molecule type" value="Genomic_DNA"/>
</dbReference>
<keyword evidence="4" id="KW-0456">Lyase</keyword>